<dbReference type="EMBL" id="JBBYHV010000002">
    <property type="protein sequence ID" value="MEL1251038.1"/>
    <property type="molecule type" value="Genomic_DNA"/>
</dbReference>
<dbReference type="Proteomes" id="UP001497045">
    <property type="component" value="Unassembled WGS sequence"/>
</dbReference>
<evidence type="ECO:0000313" key="7">
    <source>
        <dbReference type="EMBL" id="MEL1251038.1"/>
    </source>
</evidence>
<sequence length="336" mass="35620">MSESVVPWLQFAVCGLLIGFAGHALTRYAAVISDRTGLPSSWVGLVLLSTATSLPELFTGISAVTLFDTPDIALGDALGSCVLNLGLLVALDALSRDESIYCRVDQRHVLTAGFGVILIGLAGLTILTSGTVVGRVFYHFSIYTPLIILMYFVAVRATFMHERRLAITSPTVGEADPLSLRQAVLRYLAAALVVALAGGLLPSVGLQIVASTGLHAGFVGTLLVAGATSLPEFVVIISALRRNSPDMAIAALLGSNLFDIVVIALDDLAYTKGSIFADVSPAHIASALAGVIMNGIFIVALLYRPKSRFFGNLGWASLSLLSVYFLSAYFIFLYRY</sequence>
<accession>A0ABU9IF36</accession>
<evidence type="ECO:0000256" key="5">
    <source>
        <dbReference type="SAM" id="Phobius"/>
    </source>
</evidence>
<comment type="subcellular location">
    <subcellularLocation>
        <location evidence="1">Membrane</location>
        <topology evidence="1">Multi-pass membrane protein</topology>
    </subcellularLocation>
</comment>
<dbReference type="Pfam" id="PF01699">
    <property type="entry name" value="Na_Ca_ex"/>
    <property type="match status" value="2"/>
</dbReference>
<dbReference type="RefSeq" id="WP_341673605.1">
    <property type="nucleotide sequence ID" value="NZ_JBBYHV010000002.1"/>
</dbReference>
<evidence type="ECO:0000256" key="4">
    <source>
        <dbReference type="ARBA" id="ARBA00023136"/>
    </source>
</evidence>
<gene>
    <name evidence="7" type="ORF">AAEO60_10170</name>
</gene>
<dbReference type="PANTHER" id="PTHR10846:SF8">
    <property type="entry name" value="INNER MEMBRANE PROTEIN YRBG"/>
    <property type="match status" value="1"/>
</dbReference>
<proteinExistence type="predicted"/>
<feature type="domain" description="Sodium/calcium exchanger membrane region" evidence="6">
    <location>
        <begin position="188"/>
        <end position="332"/>
    </location>
</feature>
<dbReference type="InterPro" id="IPR044880">
    <property type="entry name" value="NCX_ion-bd_dom_sf"/>
</dbReference>
<keyword evidence="4 5" id="KW-0472">Membrane</keyword>
<keyword evidence="3 5" id="KW-1133">Transmembrane helix</keyword>
<feature type="transmembrane region" description="Helical" evidence="5">
    <location>
        <begin position="247"/>
        <end position="265"/>
    </location>
</feature>
<dbReference type="InterPro" id="IPR004837">
    <property type="entry name" value="NaCa_Exmemb"/>
</dbReference>
<evidence type="ECO:0000313" key="8">
    <source>
        <dbReference type="Proteomes" id="UP001497045"/>
    </source>
</evidence>
<organism evidence="7 8">
    <name type="scientific">Aurantiacibacter gilvus</name>
    <dbReference type="NCBI Taxonomy" id="3139141"/>
    <lineage>
        <taxon>Bacteria</taxon>
        <taxon>Pseudomonadati</taxon>
        <taxon>Pseudomonadota</taxon>
        <taxon>Alphaproteobacteria</taxon>
        <taxon>Sphingomonadales</taxon>
        <taxon>Erythrobacteraceae</taxon>
        <taxon>Aurantiacibacter</taxon>
    </lineage>
</organism>
<reference evidence="7 8" key="1">
    <citation type="submission" date="2024-04" db="EMBL/GenBank/DDBJ databases">
        <title>Aurantiacibacter sp. DGU6 16S ribosomal RNA gene Genome sequencing and assembly.</title>
        <authorList>
            <person name="Park S."/>
        </authorList>
    </citation>
    <scope>NUCLEOTIDE SEQUENCE [LARGE SCALE GENOMIC DNA]</scope>
    <source>
        <strain evidence="7 8">DGU6</strain>
    </source>
</reference>
<feature type="transmembrane region" description="Helical" evidence="5">
    <location>
        <begin position="136"/>
        <end position="155"/>
    </location>
</feature>
<evidence type="ECO:0000256" key="1">
    <source>
        <dbReference type="ARBA" id="ARBA00004141"/>
    </source>
</evidence>
<feature type="transmembrane region" description="Helical" evidence="5">
    <location>
        <begin position="6"/>
        <end position="30"/>
    </location>
</feature>
<feature type="domain" description="Sodium/calcium exchanger membrane region" evidence="6">
    <location>
        <begin position="8"/>
        <end position="153"/>
    </location>
</feature>
<feature type="transmembrane region" description="Helical" evidence="5">
    <location>
        <begin position="315"/>
        <end position="334"/>
    </location>
</feature>
<feature type="transmembrane region" description="Helical" evidence="5">
    <location>
        <begin position="216"/>
        <end position="240"/>
    </location>
</feature>
<dbReference type="InterPro" id="IPR004481">
    <property type="entry name" value="K/Na/Ca-exchanger"/>
</dbReference>
<feature type="transmembrane region" description="Helical" evidence="5">
    <location>
        <begin position="112"/>
        <end position="130"/>
    </location>
</feature>
<feature type="transmembrane region" description="Helical" evidence="5">
    <location>
        <begin position="285"/>
        <end position="303"/>
    </location>
</feature>
<feature type="transmembrane region" description="Helical" evidence="5">
    <location>
        <begin position="187"/>
        <end position="210"/>
    </location>
</feature>
<keyword evidence="2 5" id="KW-0812">Transmembrane</keyword>
<evidence type="ECO:0000256" key="3">
    <source>
        <dbReference type="ARBA" id="ARBA00022989"/>
    </source>
</evidence>
<dbReference type="Gene3D" id="1.20.1420.30">
    <property type="entry name" value="NCX, central ion-binding region"/>
    <property type="match status" value="1"/>
</dbReference>
<dbReference type="PANTHER" id="PTHR10846">
    <property type="entry name" value="SODIUM/POTASSIUM/CALCIUM EXCHANGER"/>
    <property type="match status" value="1"/>
</dbReference>
<evidence type="ECO:0000256" key="2">
    <source>
        <dbReference type="ARBA" id="ARBA00022692"/>
    </source>
</evidence>
<name>A0ABU9IF36_9SPHN</name>
<evidence type="ECO:0000259" key="6">
    <source>
        <dbReference type="Pfam" id="PF01699"/>
    </source>
</evidence>
<keyword evidence="8" id="KW-1185">Reference proteome</keyword>
<comment type="caution">
    <text evidence="7">The sequence shown here is derived from an EMBL/GenBank/DDBJ whole genome shotgun (WGS) entry which is preliminary data.</text>
</comment>
<protein>
    <submittedName>
        <fullName evidence="7">Sodium:calcium antiporter</fullName>
    </submittedName>
</protein>